<feature type="region of interest" description="Disordered" evidence="1">
    <location>
        <begin position="1"/>
        <end position="189"/>
    </location>
</feature>
<sequence length="242" mass="24598">MAPIPVYSASPINPAKPSGVTPKTAPPGDAGETGQRQPETSEAVHSHASYPAAQPGSTPLLPRQTTAPQANNGLPTPTQSSSVLTGNPPLPQPGAVPVPPGYSASNALPPPPKAGESARSQQAAAPVTAMPPQMVYQPPQASLPTQGRSSTSTAAPPTGAAAVGPTPTFLQGQYPPASYSSPAGGYQQDVNAAGYNQYQRSTAACEDQSEASVWDTAKKWAASAGDSIAAAENEVWKRINKD</sequence>
<name>A0ABQ0CTL8_9HYPO</name>
<gene>
    <name evidence="2" type="primary">g5081</name>
    <name evidence="2" type="ORF">EsDP_00005081</name>
</gene>
<feature type="compositionally biased region" description="Low complexity" evidence="1">
    <location>
        <begin position="149"/>
        <end position="168"/>
    </location>
</feature>
<evidence type="ECO:0000256" key="1">
    <source>
        <dbReference type="SAM" id="MobiDB-lite"/>
    </source>
</evidence>
<comment type="caution">
    <text evidence="2">The sequence shown here is derived from an EMBL/GenBank/DDBJ whole genome shotgun (WGS) entry which is preliminary data.</text>
</comment>
<reference evidence="3" key="1">
    <citation type="submission" date="2024-06" db="EMBL/GenBank/DDBJ databases">
        <title>Draft Genome Sequences of Epichloe bromicola Strains Isolated from Elymus ciliaris.</title>
        <authorList>
            <consortium name="Epichloe bromicola genome sequencing consortium"/>
            <person name="Miura A."/>
            <person name="Imano S."/>
            <person name="Ashida A."/>
            <person name="Sato I."/>
            <person name="Chiba S."/>
            <person name="Tanaka A."/>
            <person name="Camagna M."/>
            <person name="Takemoto D."/>
        </authorList>
    </citation>
    <scope>NUCLEOTIDE SEQUENCE [LARGE SCALE GENOMIC DNA]</scope>
    <source>
        <strain evidence="3">DP</strain>
    </source>
</reference>
<accession>A0ABQ0CTL8</accession>
<feature type="compositionally biased region" description="Polar residues" evidence="1">
    <location>
        <begin position="63"/>
        <end position="85"/>
    </location>
</feature>
<proteinExistence type="predicted"/>
<protein>
    <submittedName>
        <fullName evidence="2">Uncharacterized protein</fullName>
    </submittedName>
</protein>
<dbReference type="Proteomes" id="UP001562357">
    <property type="component" value="Unassembled WGS sequence"/>
</dbReference>
<keyword evidence="3" id="KW-1185">Reference proteome</keyword>
<evidence type="ECO:0000313" key="2">
    <source>
        <dbReference type="EMBL" id="GAB0136790.1"/>
    </source>
</evidence>
<evidence type="ECO:0000313" key="3">
    <source>
        <dbReference type="Proteomes" id="UP001562357"/>
    </source>
</evidence>
<dbReference type="EMBL" id="BAAFGZ010000221">
    <property type="protein sequence ID" value="GAB0136790.1"/>
    <property type="molecule type" value="Genomic_DNA"/>
</dbReference>
<organism evidence="2 3">
    <name type="scientific">Epichloe bromicola</name>
    <dbReference type="NCBI Taxonomy" id="79588"/>
    <lineage>
        <taxon>Eukaryota</taxon>
        <taxon>Fungi</taxon>
        <taxon>Dikarya</taxon>
        <taxon>Ascomycota</taxon>
        <taxon>Pezizomycotina</taxon>
        <taxon>Sordariomycetes</taxon>
        <taxon>Hypocreomycetidae</taxon>
        <taxon>Hypocreales</taxon>
        <taxon>Clavicipitaceae</taxon>
        <taxon>Epichloe</taxon>
    </lineage>
</organism>
<feature type="compositionally biased region" description="Pro residues" evidence="1">
    <location>
        <begin position="88"/>
        <end position="100"/>
    </location>
</feature>
<feature type="compositionally biased region" description="Polar residues" evidence="1">
    <location>
        <begin position="139"/>
        <end position="148"/>
    </location>
</feature>